<gene>
    <name evidence="2" type="ORF">ENW96_07625</name>
</gene>
<dbReference type="InterPro" id="IPR003795">
    <property type="entry name" value="DUF192"/>
</dbReference>
<evidence type="ECO:0000256" key="1">
    <source>
        <dbReference type="SAM" id="SignalP"/>
    </source>
</evidence>
<proteinExistence type="predicted"/>
<reference evidence="2" key="1">
    <citation type="journal article" date="2020" name="mSystems">
        <title>Genome- and Community-Level Interaction Insights into Carbon Utilization and Element Cycling Functions of Hydrothermarchaeota in Hydrothermal Sediment.</title>
        <authorList>
            <person name="Zhou Z."/>
            <person name="Liu Y."/>
            <person name="Xu W."/>
            <person name="Pan J."/>
            <person name="Luo Z.H."/>
            <person name="Li M."/>
        </authorList>
    </citation>
    <scope>NUCLEOTIDE SEQUENCE [LARGE SCALE GENOMIC DNA]</scope>
    <source>
        <strain evidence="2">SpSt-897</strain>
    </source>
</reference>
<dbReference type="InterPro" id="IPR038695">
    <property type="entry name" value="Saro_0823-like_sf"/>
</dbReference>
<keyword evidence="1" id="KW-0732">Signal</keyword>
<organism evidence="2">
    <name type="scientific">Desulfobacca acetoxidans</name>
    <dbReference type="NCBI Taxonomy" id="60893"/>
    <lineage>
        <taxon>Bacteria</taxon>
        <taxon>Pseudomonadati</taxon>
        <taxon>Thermodesulfobacteriota</taxon>
        <taxon>Desulfobaccia</taxon>
        <taxon>Desulfobaccales</taxon>
        <taxon>Desulfobaccaceae</taxon>
        <taxon>Desulfobacca</taxon>
    </lineage>
</organism>
<protein>
    <submittedName>
        <fullName evidence="2">DUF192 domain-containing protein</fullName>
    </submittedName>
</protein>
<dbReference type="PANTHER" id="PTHR37953">
    <property type="entry name" value="UPF0127 PROTEIN MJ1496"/>
    <property type="match status" value="1"/>
</dbReference>
<accession>A0A7C3UYZ6</accession>
<dbReference type="AlphaFoldDB" id="A0A7C3UYZ6"/>
<name>A0A7C3UYZ6_9BACT</name>
<feature type="signal peptide" evidence="1">
    <location>
        <begin position="1"/>
        <end position="24"/>
    </location>
</feature>
<dbReference type="Gene3D" id="2.60.120.1140">
    <property type="entry name" value="Protein of unknown function DUF192"/>
    <property type="match status" value="1"/>
</dbReference>
<sequence length="154" mass="16647">MRRRTMPLPLILAAAFLAAAPALGQEFAASGNLLTRLTIKNVPVTVEVVSTPEKRYLGLSHRQELPEGKGMLFLFNQAGFYSFCMRDMHFPIDIIWIAGGKVAGIDPKLSPDDRGTFSPPVPVRLVLEVPGGFADRHGINVGDPVSVKLPAVGK</sequence>
<dbReference type="Pfam" id="PF02643">
    <property type="entry name" value="DUF192"/>
    <property type="match status" value="1"/>
</dbReference>
<comment type="caution">
    <text evidence="2">The sequence shown here is derived from an EMBL/GenBank/DDBJ whole genome shotgun (WGS) entry which is preliminary data.</text>
</comment>
<feature type="chain" id="PRO_5027594305" evidence="1">
    <location>
        <begin position="25"/>
        <end position="154"/>
    </location>
</feature>
<evidence type="ECO:0000313" key="2">
    <source>
        <dbReference type="EMBL" id="HGF34243.1"/>
    </source>
</evidence>
<dbReference type="EMBL" id="DTMF01000192">
    <property type="protein sequence ID" value="HGF34243.1"/>
    <property type="molecule type" value="Genomic_DNA"/>
</dbReference>
<dbReference type="PANTHER" id="PTHR37953:SF1">
    <property type="entry name" value="UPF0127 PROTEIN MJ1496"/>
    <property type="match status" value="1"/>
</dbReference>